<dbReference type="GO" id="GO:0006412">
    <property type="term" value="P:translation"/>
    <property type="evidence" value="ECO:0007669"/>
    <property type="project" value="UniProtKB-UniRule"/>
</dbReference>
<evidence type="ECO:0000259" key="6">
    <source>
        <dbReference type="Pfam" id="PF01386"/>
    </source>
</evidence>
<dbReference type="InterPro" id="IPR029751">
    <property type="entry name" value="Ribosomal_L25_dom"/>
</dbReference>
<dbReference type="SUPFAM" id="SSF50715">
    <property type="entry name" value="Ribosomal protein L25-like"/>
    <property type="match status" value="1"/>
</dbReference>
<dbReference type="GO" id="GO:0022625">
    <property type="term" value="C:cytosolic large ribosomal subunit"/>
    <property type="evidence" value="ECO:0007669"/>
    <property type="project" value="TreeGrafter"/>
</dbReference>
<reference evidence="8 9" key="1">
    <citation type="submission" date="2016-12" db="EMBL/GenBank/DDBJ databases">
        <title>Candidatus Reconcilibacillus cellulovorans genome.</title>
        <authorList>
            <person name="Kolinko S."/>
            <person name="Wu Y.-W."/>
            <person name="Tachea F."/>
            <person name="Denzel E."/>
            <person name="Hiras J."/>
            <person name="Baecker N."/>
            <person name="Chan L.J."/>
            <person name="Eichorst S.A."/>
            <person name="Frey D."/>
            <person name="Adams P.D."/>
            <person name="Pray T."/>
            <person name="Tanjore D."/>
            <person name="Petzold C.J."/>
            <person name="Gladden J.M."/>
            <person name="Simmons B.A."/>
            <person name="Singer S.W."/>
        </authorList>
    </citation>
    <scope>NUCLEOTIDE SEQUENCE [LARGE SCALE GENOMIC DNA]</scope>
    <source>
        <strain evidence="8">JTherm</strain>
    </source>
</reference>
<evidence type="ECO:0000256" key="4">
    <source>
        <dbReference type="ARBA" id="ARBA00023274"/>
    </source>
</evidence>
<dbReference type="GO" id="GO:0008097">
    <property type="term" value="F:5S rRNA binding"/>
    <property type="evidence" value="ECO:0007669"/>
    <property type="project" value="InterPro"/>
</dbReference>
<sequence length="198" mass="21450">MTVTLKPELRDKSRKSITRQLRLNGRVPAVVYGPSVPSTPISISEKELALVLRHRGGHLFEMDIPNAGRHPVLLAELQRDPLSGRVIHVDFRQVNLNEPIRAEVPIVLVGEPEAVRMGGVLSQLLDTVEVRGLPERLPEEIRVDVSKLEVGDKVIVGDLPVPEGVEVLDDPDVVVAAVLAARAGEEAGEEAEQAGNDG</sequence>
<dbReference type="HAMAP" id="MF_01334">
    <property type="entry name" value="Ribosomal_bL25_CTC"/>
    <property type="match status" value="1"/>
</dbReference>
<dbReference type="Proteomes" id="UP000243688">
    <property type="component" value="Unassembled WGS sequence"/>
</dbReference>
<dbReference type="InterPro" id="IPR020056">
    <property type="entry name" value="Rbsml_bL25/Gln-tRNA_synth_N"/>
</dbReference>
<dbReference type="CDD" id="cd00495">
    <property type="entry name" value="Ribosomal_L25_TL5_CTC"/>
    <property type="match status" value="1"/>
</dbReference>
<comment type="caution">
    <text evidence="8">The sequence shown here is derived from an EMBL/GenBank/DDBJ whole genome shotgun (WGS) entry which is preliminary data.</text>
</comment>
<proteinExistence type="inferred from homology"/>
<name>A0A2A6E285_9BACL</name>
<dbReference type="EMBL" id="MOXJ01000005">
    <property type="protein sequence ID" value="PDO11093.1"/>
    <property type="molecule type" value="Genomic_DNA"/>
</dbReference>
<organism evidence="8 9">
    <name type="scientific">Candidatus Reconcilbacillus cellulovorans</name>
    <dbReference type="NCBI Taxonomy" id="1906605"/>
    <lineage>
        <taxon>Bacteria</taxon>
        <taxon>Bacillati</taxon>
        <taxon>Bacillota</taxon>
        <taxon>Bacilli</taxon>
        <taxon>Bacillales</taxon>
        <taxon>Paenibacillaceae</taxon>
        <taxon>Candidatus Reconcilbacillus</taxon>
    </lineage>
</organism>
<dbReference type="NCBIfam" id="TIGR00731">
    <property type="entry name" value="bL25_bact_ctc"/>
    <property type="match status" value="1"/>
</dbReference>
<evidence type="ECO:0000256" key="2">
    <source>
        <dbReference type="ARBA" id="ARBA00022884"/>
    </source>
</evidence>
<dbReference type="Gene3D" id="2.170.120.20">
    <property type="entry name" value="Ribosomal protein L25, beta domain"/>
    <property type="match status" value="1"/>
</dbReference>
<evidence type="ECO:0000259" key="7">
    <source>
        <dbReference type="Pfam" id="PF14693"/>
    </source>
</evidence>
<comment type="function">
    <text evidence="5">This is one of the proteins that binds to the 5S RNA in the ribosome where it forms part of the central protuberance.</text>
</comment>
<comment type="similarity">
    <text evidence="5">Belongs to the bacterial ribosomal protein bL25 family. CTC subfamily.</text>
</comment>
<keyword evidence="3 5" id="KW-0689">Ribosomal protein</keyword>
<comment type="subunit">
    <text evidence="5">Part of the 50S ribosomal subunit; part of the 5S rRNA/L5/L18/L25 subcomplex. Contacts the 5S rRNA. Binds to the 5S rRNA independently of L5 and L18.</text>
</comment>
<dbReference type="InterPro" id="IPR020057">
    <property type="entry name" value="Ribosomal_bL25_b-dom"/>
</dbReference>
<evidence type="ECO:0000256" key="1">
    <source>
        <dbReference type="ARBA" id="ARBA00022730"/>
    </source>
</evidence>
<dbReference type="AlphaFoldDB" id="A0A2A6E285"/>
<dbReference type="Pfam" id="PF01386">
    <property type="entry name" value="Ribosomal_L25p"/>
    <property type="match status" value="1"/>
</dbReference>
<dbReference type="InterPro" id="IPR001021">
    <property type="entry name" value="Ribosomal_bL25_long"/>
</dbReference>
<dbReference type="PANTHER" id="PTHR33284:SF1">
    <property type="entry name" value="RIBOSOMAL PROTEIN L25_GLN-TRNA SYNTHETASE, ANTI-CODON-BINDING DOMAIN-CONTAINING PROTEIN"/>
    <property type="match status" value="1"/>
</dbReference>
<keyword evidence="4 5" id="KW-0687">Ribonucleoprotein</keyword>
<dbReference type="InterPro" id="IPR011035">
    <property type="entry name" value="Ribosomal_bL25/Gln-tRNA_synth"/>
</dbReference>
<evidence type="ECO:0000256" key="3">
    <source>
        <dbReference type="ARBA" id="ARBA00022980"/>
    </source>
</evidence>
<accession>A0A2A6E285</accession>
<dbReference type="Gene3D" id="2.40.240.10">
    <property type="entry name" value="Ribosomal Protein L25, Chain P"/>
    <property type="match status" value="1"/>
</dbReference>
<dbReference type="InterPro" id="IPR020930">
    <property type="entry name" value="Ribosomal_uL5_bac-type"/>
</dbReference>
<dbReference type="Pfam" id="PF14693">
    <property type="entry name" value="Ribosomal_TL5_C"/>
    <property type="match status" value="1"/>
</dbReference>
<keyword evidence="1 5" id="KW-0699">rRNA-binding</keyword>
<feature type="domain" description="Large ribosomal subunit protein bL25 L25" evidence="6">
    <location>
        <begin position="6"/>
        <end position="91"/>
    </location>
</feature>
<gene>
    <name evidence="5" type="primary">rplY</name>
    <name evidence="5" type="synonym">ctc</name>
    <name evidence="8" type="ORF">BLM47_03620</name>
</gene>
<evidence type="ECO:0000256" key="5">
    <source>
        <dbReference type="HAMAP-Rule" id="MF_01334"/>
    </source>
</evidence>
<dbReference type="InterPro" id="IPR037121">
    <property type="entry name" value="Ribosomal_bL25_C"/>
</dbReference>
<feature type="domain" description="Large ribosomal subunit protein bL25 beta" evidence="7">
    <location>
        <begin position="100"/>
        <end position="182"/>
    </location>
</feature>
<evidence type="ECO:0000313" key="8">
    <source>
        <dbReference type="EMBL" id="PDO11093.1"/>
    </source>
</evidence>
<dbReference type="GO" id="GO:0003735">
    <property type="term" value="F:structural constituent of ribosome"/>
    <property type="evidence" value="ECO:0007669"/>
    <property type="project" value="InterPro"/>
</dbReference>
<dbReference type="PANTHER" id="PTHR33284">
    <property type="entry name" value="RIBOSOMAL PROTEIN L25/GLN-TRNA SYNTHETASE, ANTI-CODON-BINDING DOMAIN-CONTAINING PROTEIN"/>
    <property type="match status" value="1"/>
</dbReference>
<evidence type="ECO:0000313" key="9">
    <source>
        <dbReference type="Proteomes" id="UP000243688"/>
    </source>
</evidence>
<keyword evidence="2 5" id="KW-0694">RNA-binding</keyword>
<protein>
    <recommendedName>
        <fullName evidence="5">Large ribosomal subunit protein bL25</fullName>
    </recommendedName>
    <alternativeName>
        <fullName evidence="5">General stress protein CTC</fullName>
    </alternativeName>
</protein>